<proteinExistence type="predicted"/>
<reference evidence="2" key="1">
    <citation type="submission" date="2016-10" db="EMBL/GenBank/DDBJ databases">
        <authorList>
            <person name="Varghese N."/>
            <person name="Submissions S."/>
        </authorList>
    </citation>
    <scope>NUCLEOTIDE SEQUENCE [LARGE SCALE GENOMIC DNA]</scope>
    <source>
        <strain evidence="2">Nm76</strain>
    </source>
</reference>
<dbReference type="Proteomes" id="UP000198814">
    <property type="component" value="Unassembled WGS sequence"/>
</dbReference>
<dbReference type="STRING" id="42354.SAMN05216333_11154"/>
<name>A0A1H8QAF5_9PROT</name>
<evidence type="ECO:0000313" key="1">
    <source>
        <dbReference type="EMBL" id="SEO50904.1"/>
    </source>
</evidence>
<protein>
    <submittedName>
        <fullName evidence="1">Uncharacterized protein</fullName>
    </submittedName>
</protein>
<dbReference type="EMBL" id="FODO01000011">
    <property type="protein sequence ID" value="SEO50904.1"/>
    <property type="molecule type" value="Genomic_DNA"/>
</dbReference>
<accession>A0A1H8QAF5</accession>
<dbReference type="AlphaFoldDB" id="A0A1H8QAF5"/>
<gene>
    <name evidence="1" type="ORF">SAMN05216333_11154</name>
</gene>
<organism evidence="1 2">
    <name type="scientific">Nitrosomonas oligotropha</name>
    <dbReference type="NCBI Taxonomy" id="42354"/>
    <lineage>
        <taxon>Bacteria</taxon>
        <taxon>Pseudomonadati</taxon>
        <taxon>Pseudomonadota</taxon>
        <taxon>Betaproteobacteria</taxon>
        <taxon>Nitrosomonadales</taxon>
        <taxon>Nitrosomonadaceae</taxon>
        <taxon>Nitrosomonas</taxon>
    </lineage>
</organism>
<keyword evidence="2" id="KW-1185">Reference proteome</keyword>
<evidence type="ECO:0000313" key="2">
    <source>
        <dbReference type="Proteomes" id="UP000198814"/>
    </source>
</evidence>
<dbReference type="RefSeq" id="WP_090318241.1">
    <property type="nucleotide sequence ID" value="NZ_FNOE01000009.1"/>
</dbReference>
<sequence length="81" mass="9331">MCWIKVDLETDPSQVDYGSTKRSGVVKLASNGRQAQHLSIAEWLVIAKHLGAWKWHRNMVWYSGFDCSKCELEFNSFVVKL</sequence>